<proteinExistence type="predicted"/>
<dbReference type="OrthoDB" id="9758822at2"/>
<dbReference type="InterPro" id="IPR017853">
    <property type="entry name" value="GH"/>
</dbReference>
<dbReference type="Gene3D" id="3.20.20.70">
    <property type="entry name" value="Aldolase class I"/>
    <property type="match status" value="2"/>
</dbReference>
<name>U4TJQ9_9LACO</name>
<keyword evidence="2" id="KW-1185">Reference proteome</keyword>
<dbReference type="Gene3D" id="2.70.98.60">
    <property type="entry name" value="alpha-galactosidase from lactobacil brevis"/>
    <property type="match status" value="1"/>
</dbReference>
<reference evidence="2" key="1">
    <citation type="journal article" date="2013" name="Genome Announc.">
        <title>Whole-Genome Sequencing of Lactobacillus shenzhenensis Strain LY-73T.</title>
        <authorList>
            <person name="Lin Z."/>
            <person name="Liu Z."/>
            <person name="Yang R."/>
            <person name="Zou Y."/>
            <person name="Wan D."/>
            <person name="Chen J."/>
            <person name="Guo M."/>
            <person name="Zhao J."/>
            <person name="Fang C."/>
            <person name="Yang R."/>
            <person name="Liu F."/>
        </authorList>
    </citation>
    <scope>NUCLEOTIDE SEQUENCE [LARGE SCALE GENOMIC DNA]</scope>
    <source>
        <strain evidence="2">LY-73</strain>
    </source>
</reference>
<evidence type="ECO:0000313" key="2">
    <source>
        <dbReference type="Proteomes" id="UP000030647"/>
    </source>
</evidence>
<dbReference type="GO" id="GO:0016052">
    <property type="term" value="P:carbohydrate catabolic process"/>
    <property type="evidence" value="ECO:0007669"/>
    <property type="project" value="InterPro"/>
</dbReference>
<dbReference type="STRING" id="1231336.L248_3009"/>
<accession>U4TJQ9</accession>
<gene>
    <name evidence="1" type="ORF">L248_3009</name>
</gene>
<dbReference type="InterPro" id="IPR038417">
    <property type="entry name" value="Alpga-gal_N_sf"/>
</dbReference>
<dbReference type="AlphaFoldDB" id="U4TJQ9"/>
<organism evidence="1 2">
    <name type="scientific">Schleiferilactobacillus shenzhenensis LY-73</name>
    <dbReference type="NCBI Taxonomy" id="1231336"/>
    <lineage>
        <taxon>Bacteria</taxon>
        <taxon>Bacillati</taxon>
        <taxon>Bacillota</taxon>
        <taxon>Bacilli</taxon>
        <taxon>Lactobacillales</taxon>
        <taxon>Lactobacillaceae</taxon>
        <taxon>Schleiferilactobacillus</taxon>
    </lineage>
</organism>
<protein>
    <submittedName>
        <fullName evidence="1">Alpha-galactosidase</fullName>
    </submittedName>
</protein>
<dbReference type="GO" id="GO:0004557">
    <property type="term" value="F:alpha-galactosidase activity"/>
    <property type="evidence" value="ECO:0007669"/>
    <property type="project" value="InterPro"/>
</dbReference>
<evidence type="ECO:0000313" key="1">
    <source>
        <dbReference type="EMBL" id="ERL65071.1"/>
    </source>
</evidence>
<dbReference type="Proteomes" id="UP000030647">
    <property type="component" value="Unassembled WGS sequence"/>
</dbReference>
<dbReference type="eggNOG" id="COG3345">
    <property type="taxonomic scope" value="Bacteria"/>
</dbReference>
<dbReference type="InterPro" id="IPR013785">
    <property type="entry name" value="Aldolase_TIM"/>
</dbReference>
<dbReference type="EMBL" id="KI271589">
    <property type="protein sequence ID" value="ERL65071.1"/>
    <property type="molecule type" value="Genomic_DNA"/>
</dbReference>
<sequence length="729" mass="82248">MLHFTDLARYQLGDMVAHYLVDEDHHVELMIYPVEDAPLVSVPRHQKTVCSLIQARVAGTAADKNFTNGLTMYNNATVQSLKLIRHTKRVREDDDAVIIRTSMRDGHGNLYAHHLLWRPGEQRLHTWTTVQCNHDQGQRFLWLASFCLSGISPFYSDAIPAGTLDLLRLRSKWAMEGRLEERPVEDYDLESSWKPSGLALEQFGQNGTMPVRRFFPWVGLRDKHRDVTWLAELAVRASWQLNVGRLDDRLMIFGGLPDADNGQWYVDLERNEKYQTPVAYLTVAHGDLARVSHRLQPAVHNTDLPIIYNEWGTTWGNPSATLIHESLTLLQQHAIGTYVIDAGWYQSALNQWDGGHGDWVVDPKRFPEGLAPVVQDIHQHNMKAGLWFEFETAGRHSLLGNDHDAEPPKRLYLFPMAGFSAPHAEAEWEKEKAEKTMLLREHDRDGVHRPVSTVKRRFLDLTQPIVRRYLQIRMIDLLKTAGFDYLKVDYNDSLGLDVQDVAGAASPAESLQRLTAATMTILKEVRKQIPNIKIENCASGGHRLTPAWINATDLSSFSDAHETTSIPIIAANELNVVPAAKNLIWCVVHPDDGADALYYHLIATFLGRVCLSGDIRQLSAPQWQIIDECLTFYRAHSDLIAQGRPFRSGPDILSYHDPVGYQVSGFRLPDEVLYLFFGFNLPEAQTVAMNVPPAWHQSGTVGSPDITLAPGQVTIPAGRFVARAVAFQR</sequence>
<dbReference type="InterPro" id="IPR002252">
    <property type="entry name" value="Glyco_hydro_36"/>
</dbReference>
<dbReference type="Pfam" id="PF02065">
    <property type="entry name" value="Melibiase"/>
    <property type="match status" value="2"/>
</dbReference>
<dbReference type="HOGENOM" id="CLU_018331_0_0_9"/>
<dbReference type="RefSeq" id="WP_022529594.1">
    <property type="nucleotide sequence ID" value="NZ_KI271589.1"/>
</dbReference>
<dbReference type="SUPFAM" id="SSF51445">
    <property type="entry name" value="(Trans)glycosidases"/>
    <property type="match status" value="1"/>
</dbReference>
<dbReference type="CDD" id="cd14791">
    <property type="entry name" value="GH36"/>
    <property type="match status" value="1"/>
</dbReference>